<dbReference type="Pfam" id="PF16872">
    <property type="entry name" value="putAbiC"/>
    <property type="match status" value="1"/>
</dbReference>
<reference evidence="3" key="1">
    <citation type="submission" date="2015-11" db="EMBL/GenBank/DDBJ databases">
        <authorList>
            <person name="Holder M.E."/>
            <person name="Ajami N.J."/>
            <person name="Petrosino J.F."/>
        </authorList>
    </citation>
    <scope>NUCLEOTIDE SEQUENCE [LARGE SCALE GENOMIC DNA]</scope>
    <source>
        <strain evidence="3">F0113</strain>
    </source>
</reference>
<proteinExistence type="predicted"/>
<evidence type="ECO:0008006" key="4">
    <source>
        <dbReference type="Google" id="ProtNLM"/>
    </source>
</evidence>
<dbReference type="EMBL" id="CP013195">
    <property type="protein sequence ID" value="ALO48718.1"/>
    <property type="molecule type" value="Genomic_DNA"/>
</dbReference>
<dbReference type="STRING" id="76123.AS203_06205"/>
<evidence type="ECO:0000313" key="3">
    <source>
        <dbReference type="Proteomes" id="UP000056252"/>
    </source>
</evidence>
<dbReference type="RefSeq" id="WP_025066527.1">
    <property type="nucleotide sequence ID" value="NZ_CP013195.1"/>
</dbReference>
<dbReference type="OrthoDB" id="6678638at2"/>
<feature type="transmembrane region" description="Helical" evidence="1">
    <location>
        <begin position="49"/>
        <end position="71"/>
    </location>
</feature>
<dbReference type="AlphaFoldDB" id="A0A0S2KKR9"/>
<dbReference type="Proteomes" id="UP000056252">
    <property type="component" value="Chromosome"/>
</dbReference>
<organism evidence="2 3">
    <name type="scientific">Hoylesella enoeca</name>
    <dbReference type="NCBI Taxonomy" id="76123"/>
    <lineage>
        <taxon>Bacteria</taxon>
        <taxon>Pseudomonadati</taxon>
        <taxon>Bacteroidota</taxon>
        <taxon>Bacteroidia</taxon>
        <taxon>Bacteroidales</taxon>
        <taxon>Prevotellaceae</taxon>
        <taxon>Hoylesella</taxon>
    </lineage>
</organism>
<name>A0A0S2KKR9_9BACT</name>
<evidence type="ECO:0000256" key="1">
    <source>
        <dbReference type="SAM" id="Phobius"/>
    </source>
</evidence>
<accession>A0A0S2KKR9</accession>
<keyword evidence="3" id="KW-1185">Reference proteome</keyword>
<dbReference type="InterPro" id="IPR031709">
    <property type="entry name" value="PutAbiC"/>
</dbReference>
<gene>
    <name evidence="2" type="ORF">AS203_06205</name>
</gene>
<sequence length="299" mass="35786">MKKNLMFWMAIIFLVAGILLCVYFLYMGISQKVFSNSYVVEQLKNNLGSFISGTIGILFTITATIFLFITFREQRKQFELSKQSQEQSRFETTYFNLLLMLDDVRDNVNKNIAQHFNNPNITTIWDYYGLMKEYYTIYPKEENKDNFETIMDRLSSNSLDTEKDMAQGCILDFFDSFVGKHNFSIGYFFRYIYNTINFVVTERNTVQDKTENTDIQRYLNILQAQLSDEELALIFYDALSSFGKNKYGYKQFHTLLDTYQFLENINEHFLLHRNHHVFYQKTFFKFLNRDERRLKKKCL</sequence>
<dbReference type="KEGG" id="peo:AS203_06205"/>
<keyword evidence="1" id="KW-0812">Transmembrane</keyword>
<evidence type="ECO:0000313" key="2">
    <source>
        <dbReference type="EMBL" id="ALO48718.1"/>
    </source>
</evidence>
<feature type="transmembrane region" description="Helical" evidence="1">
    <location>
        <begin position="7"/>
        <end position="29"/>
    </location>
</feature>
<protein>
    <recommendedName>
        <fullName evidence="4">Phage abortive infection protein</fullName>
    </recommendedName>
</protein>
<keyword evidence="1" id="KW-1133">Transmembrane helix</keyword>
<keyword evidence="1" id="KW-0472">Membrane</keyword>